<evidence type="ECO:0000313" key="13">
    <source>
        <dbReference type="Proteomes" id="UP000250369"/>
    </source>
</evidence>
<keyword evidence="7 10" id="KW-0472">Membrane</keyword>
<evidence type="ECO:0000256" key="10">
    <source>
        <dbReference type="SAM" id="Phobius"/>
    </source>
</evidence>
<dbReference type="Proteomes" id="UP000250369">
    <property type="component" value="Unassembled WGS sequence"/>
</dbReference>
<sequence>MIPFARRPSRVNRLLSRKRSSTTVRRSILITLLVSYIAVLIIPVGIAVFLYGKIESILVENAERSNLALLEQVKQTMDSRLKEVEWLSRQIVFNPKLQWLLSNADPDDLQSQYRFIEFQNELSRYQKDSSFIYQFFIYFAGSGTVVSSAQKTDAATYFRDIVPFRDRTPEEMLKAVFPGRAIRAYLPSAPVQDSIFGKQLVTYVQSLPIDENRDVKGSLVILIDEQQIRDMHAQIELLNKGDIYILDENKQVVMSTGQNEKFLTGLEPQFHLESASNHYSYRGSDIMLSHTSSDLNGWTYISAFPLDVVMGKVNRIKALAFALLLVCLIAGTALSYWLAYKNYRPIRAVVGDIVRRKLPPGPIMRDEMELIRSTLTASFDEERQLKQTLERQAPVMMANFLTRLIKGHLDPHTISKPNLDFMGIRFEYRHFAVLLIDIDDCRELISSDLEKEWAFVRFIVANVSRDMLPGGVYPAELDKNRVAVLVNLPEMPHARPDSASDAAKAPDSPEASAAGPNGGEADRHALRQAAEELKLLLEQRFGMQITAAVSEPCQGMEEIGRCYREALVALDYKMVHGSGNVILYERIKHLKFKYYLYPMETEVQLMNLAKSGDWAGAEKLLDQLYAMNVEAGGMTPEMGKCLFIDMLSTIFKLLHTLKVEEGVIFRDGEDPVKTISSCATVEEMLEQTKRLYQTVCTHVKAGRPDRSEKLYGMITRYIGERYQESMLSLTTLADHFELSPQHLSAFFKKHSGQTITDYITALRMEHAKKMLADPTLTLSAVAQKVGYSTDVGFIRVFKKYEGITPGKYRETVES</sequence>
<evidence type="ECO:0000256" key="4">
    <source>
        <dbReference type="ARBA" id="ARBA00022989"/>
    </source>
</evidence>
<evidence type="ECO:0000256" key="6">
    <source>
        <dbReference type="ARBA" id="ARBA00023125"/>
    </source>
</evidence>
<dbReference type="AlphaFoldDB" id="A0A329M812"/>
<dbReference type="Gene3D" id="1.10.10.60">
    <property type="entry name" value="Homeodomain-like"/>
    <property type="match status" value="2"/>
</dbReference>
<dbReference type="InterPro" id="IPR018060">
    <property type="entry name" value="HTH_AraC"/>
</dbReference>
<evidence type="ECO:0000256" key="1">
    <source>
        <dbReference type="ARBA" id="ARBA00004651"/>
    </source>
</evidence>
<dbReference type="SMART" id="SM00342">
    <property type="entry name" value="HTH_ARAC"/>
    <property type="match status" value="1"/>
</dbReference>
<dbReference type="PANTHER" id="PTHR43280">
    <property type="entry name" value="ARAC-FAMILY TRANSCRIPTIONAL REGULATOR"/>
    <property type="match status" value="1"/>
</dbReference>
<feature type="region of interest" description="Disordered" evidence="9">
    <location>
        <begin position="493"/>
        <end position="521"/>
    </location>
</feature>
<feature type="compositionally biased region" description="Low complexity" evidence="9">
    <location>
        <begin position="499"/>
        <end position="514"/>
    </location>
</feature>
<proteinExistence type="predicted"/>
<dbReference type="InterPro" id="IPR009057">
    <property type="entry name" value="Homeodomain-like_sf"/>
</dbReference>
<gene>
    <name evidence="12" type="ORF">DQG23_29145</name>
</gene>
<keyword evidence="5" id="KW-0805">Transcription regulation</keyword>
<dbReference type="InterPro" id="IPR033479">
    <property type="entry name" value="dCache_1"/>
</dbReference>
<keyword evidence="6" id="KW-0238">DNA-binding</keyword>
<dbReference type="SUPFAM" id="SSF46689">
    <property type="entry name" value="Homeodomain-like"/>
    <property type="match status" value="1"/>
</dbReference>
<dbReference type="InterPro" id="IPR041522">
    <property type="entry name" value="CdaR_GGDEF"/>
</dbReference>
<evidence type="ECO:0000256" key="2">
    <source>
        <dbReference type="ARBA" id="ARBA00022475"/>
    </source>
</evidence>
<evidence type="ECO:0000256" key="7">
    <source>
        <dbReference type="ARBA" id="ARBA00023136"/>
    </source>
</evidence>
<dbReference type="Pfam" id="PF17853">
    <property type="entry name" value="GGDEF_2"/>
    <property type="match status" value="1"/>
</dbReference>
<protein>
    <submittedName>
        <fullName evidence="12">AraC family transcriptional regulator</fullName>
    </submittedName>
</protein>
<evidence type="ECO:0000256" key="8">
    <source>
        <dbReference type="ARBA" id="ARBA00023163"/>
    </source>
</evidence>
<dbReference type="PROSITE" id="PS01124">
    <property type="entry name" value="HTH_ARAC_FAMILY_2"/>
    <property type="match status" value="1"/>
</dbReference>
<dbReference type="EMBL" id="QMFB01000022">
    <property type="protein sequence ID" value="RAV16061.1"/>
    <property type="molecule type" value="Genomic_DNA"/>
</dbReference>
<comment type="subcellular location">
    <subcellularLocation>
        <location evidence="1">Cell membrane</location>
        <topology evidence="1">Multi-pass membrane protein</topology>
    </subcellularLocation>
</comment>
<dbReference type="GO" id="GO:0003700">
    <property type="term" value="F:DNA-binding transcription factor activity"/>
    <property type="evidence" value="ECO:0007669"/>
    <property type="project" value="InterPro"/>
</dbReference>
<dbReference type="PROSITE" id="PS00041">
    <property type="entry name" value="HTH_ARAC_FAMILY_1"/>
    <property type="match status" value="1"/>
</dbReference>
<dbReference type="InterPro" id="IPR018062">
    <property type="entry name" value="HTH_AraC-typ_CS"/>
</dbReference>
<dbReference type="Gene3D" id="3.30.450.20">
    <property type="entry name" value="PAS domain"/>
    <property type="match status" value="1"/>
</dbReference>
<reference evidence="12 13" key="1">
    <citation type="journal article" date="2009" name="Int. J. Syst. Evol. Microbiol.">
        <title>Paenibacillus contaminans sp. nov., isolated from a contaminated laboratory plate.</title>
        <authorList>
            <person name="Chou J.H."/>
            <person name="Lee J.H."/>
            <person name="Lin M.C."/>
            <person name="Chang P.S."/>
            <person name="Arun A.B."/>
            <person name="Young C.C."/>
            <person name="Chen W.M."/>
        </authorList>
    </citation>
    <scope>NUCLEOTIDE SEQUENCE [LARGE SCALE GENOMIC DNA]</scope>
    <source>
        <strain evidence="12 13">CKOBP-6</strain>
    </source>
</reference>
<keyword evidence="13" id="KW-1185">Reference proteome</keyword>
<evidence type="ECO:0000256" key="5">
    <source>
        <dbReference type="ARBA" id="ARBA00023015"/>
    </source>
</evidence>
<evidence type="ECO:0000313" key="12">
    <source>
        <dbReference type="EMBL" id="RAV16061.1"/>
    </source>
</evidence>
<feature type="domain" description="HTH araC/xylS-type" evidence="11">
    <location>
        <begin position="712"/>
        <end position="811"/>
    </location>
</feature>
<keyword evidence="8" id="KW-0804">Transcription</keyword>
<keyword evidence="2" id="KW-1003">Cell membrane</keyword>
<name>A0A329M812_9BACL</name>
<keyword evidence="3 10" id="KW-0812">Transmembrane</keyword>
<dbReference type="GO" id="GO:0043565">
    <property type="term" value="F:sequence-specific DNA binding"/>
    <property type="evidence" value="ECO:0007669"/>
    <property type="project" value="InterPro"/>
</dbReference>
<dbReference type="Pfam" id="PF12833">
    <property type="entry name" value="HTH_18"/>
    <property type="match status" value="1"/>
</dbReference>
<feature type="transmembrane region" description="Helical" evidence="10">
    <location>
        <begin position="27"/>
        <end position="51"/>
    </location>
</feature>
<dbReference type="Pfam" id="PF02743">
    <property type="entry name" value="dCache_1"/>
    <property type="match status" value="1"/>
</dbReference>
<evidence type="ECO:0000256" key="3">
    <source>
        <dbReference type="ARBA" id="ARBA00022692"/>
    </source>
</evidence>
<evidence type="ECO:0000259" key="11">
    <source>
        <dbReference type="PROSITE" id="PS01124"/>
    </source>
</evidence>
<comment type="caution">
    <text evidence="12">The sequence shown here is derived from an EMBL/GenBank/DDBJ whole genome shotgun (WGS) entry which is preliminary data.</text>
</comment>
<feature type="transmembrane region" description="Helical" evidence="10">
    <location>
        <begin position="318"/>
        <end position="339"/>
    </location>
</feature>
<dbReference type="PANTHER" id="PTHR43280:SF2">
    <property type="entry name" value="HTH-TYPE TRANSCRIPTIONAL REGULATOR EXSA"/>
    <property type="match status" value="1"/>
</dbReference>
<keyword evidence="4 10" id="KW-1133">Transmembrane helix</keyword>
<feature type="transmembrane region" description="Helical" evidence="10">
    <location>
        <begin position="131"/>
        <end position="149"/>
    </location>
</feature>
<evidence type="ECO:0000256" key="9">
    <source>
        <dbReference type="SAM" id="MobiDB-lite"/>
    </source>
</evidence>
<accession>A0A329M812</accession>
<organism evidence="12 13">
    <name type="scientific">Paenibacillus contaminans</name>
    <dbReference type="NCBI Taxonomy" id="450362"/>
    <lineage>
        <taxon>Bacteria</taxon>
        <taxon>Bacillati</taxon>
        <taxon>Bacillota</taxon>
        <taxon>Bacilli</taxon>
        <taxon>Bacillales</taxon>
        <taxon>Paenibacillaceae</taxon>
        <taxon>Paenibacillus</taxon>
    </lineage>
</organism>
<dbReference type="GO" id="GO:0005886">
    <property type="term" value="C:plasma membrane"/>
    <property type="evidence" value="ECO:0007669"/>
    <property type="project" value="UniProtKB-SubCell"/>
</dbReference>